<dbReference type="AlphaFoldDB" id="A0A5J4TNX2"/>
<accession>A0A5J4TNX2</accession>
<proteinExistence type="predicted"/>
<dbReference type="OrthoDB" id="10068174at2759"/>
<gene>
    <name evidence="1" type="ORF">EZS28_044565</name>
</gene>
<evidence type="ECO:0000313" key="1">
    <source>
        <dbReference type="EMBL" id="KAA6359907.1"/>
    </source>
</evidence>
<dbReference type="PANTHER" id="PTHR33050">
    <property type="entry name" value="REVERSE TRANSCRIPTASE DOMAIN-CONTAINING PROTEIN"/>
    <property type="match status" value="1"/>
</dbReference>
<dbReference type="EMBL" id="SNRW01027714">
    <property type="protein sequence ID" value="KAA6359907.1"/>
    <property type="molecule type" value="Genomic_DNA"/>
</dbReference>
<sequence>MLKSDSGITNRRVLHFKAILIRSDSSTAINDIVKQIDGETLVAEVKKIVKQCQQLILQTQTQHIPGISNKITDVQSRLSTQGDYSVKQEIFRTLWQAWQVTPTLDLFAIEQNKLVDKFVAIGEEEEEAEWLNAFSRPWKEEIFWIHPPIPKIGKALIAWERFKPKSIMIVPWWPGQIWFTSLLTDSSRYLILGESS</sequence>
<organism evidence="1 2">
    <name type="scientific">Streblomastix strix</name>
    <dbReference type="NCBI Taxonomy" id="222440"/>
    <lineage>
        <taxon>Eukaryota</taxon>
        <taxon>Metamonada</taxon>
        <taxon>Preaxostyla</taxon>
        <taxon>Oxymonadida</taxon>
        <taxon>Streblomastigidae</taxon>
        <taxon>Streblomastix</taxon>
    </lineage>
</organism>
<dbReference type="PANTHER" id="PTHR33050:SF7">
    <property type="entry name" value="RIBONUCLEASE H"/>
    <property type="match status" value="1"/>
</dbReference>
<dbReference type="InterPro" id="IPR052055">
    <property type="entry name" value="Hepadnavirus_pol/RT"/>
</dbReference>
<dbReference type="Proteomes" id="UP000324800">
    <property type="component" value="Unassembled WGS sequence"/>
</dbReference>
<evidence type="ECO:0000313" key="2">
    <source>
        <dbReference type="Proteomes" id="UP000324800"/>
    </source>
</evidence>
<name>A0A5J4TNX2_9EUKA</name>
<reference evidence="1 2" key="1">
    <citation type="submission" date="2019-03" db="EMBL/GenBank/DDBJ databases">
        <title>Single cell metagenomics reveals metabolic interactions within the superorganism composed of flagellate Streblomastix strix and complex community of Bacteroidetes bacteria on its surface.</title>
        <authorList>
            <person name="Treitli S.C."/>
            <person name="Kolisko M."/>
            <person name="Husnik F."/>
            <person name="Keeling P."/>
            <person name="Hampl V."/>
        </authorList>
    </citation>
    <scope>NUCLEOTIDE SEQUENCE [LARGE SCALE GENOMIC DNA]</scope>
    <source>
        <strain evidence="1">ST1C</strain>
    </source>
</reference>
<feature type="non-terminal residue" evidence="1">
    <location>
        <position position="196"/>
    </location>
</feature>
<comment type="caution">
    <text evidence="1">The sequence shown here is derived from an EMBL/GenBank/DDBJ whole genome shotgun (WGS) entry which is preliminary data.</text>
</comment>
<protein>
    <submittedName>
        <fullName evidence="1">Uncharacterized protein</fullName>
    </submittedName>
</protein>